<reference evidence="1 2" key="1">
    <citation type="journal article" date="2020" name="Mol. Biol. Evol.">
        <title>Distinct Expression and Methylation Patterns for Genes with Different Fates following a Single Whole-Genome Duplication in Flowering Plants.</title>
        <authorList>
            <person name="Shi T."/>
            <person name="Rahmani R.S."/>
            <person name="Gugger P.F."/>
            <person name="Wang M."/>
            <person name="Li H."/>
            <person name="Zhang Y."/>
            <person name="Li Z."/>
            <person name="Wang Q."/>
            <person name="Van de Peer Y."/>
            <person name="Marchal K."/>
            <person name="Chen J."/>
        </authorList>
    </citation>
    <scope>NUCLEOTIDE SEQUENCE [LARGE SCALE GENOMIC DNA]</scope>
    <source>
        <tissue evidence="1">Leaf</tissue>
    </source>
</reference>
<dbReference type="Proteomes" id="UP000607653">
    <property type="component" value="Unassembled WGS sequence"/>
</dbReference>
<evidence type="ECO:0000313" key="1">
    <source>
        <dbReference type="EMBL" id="DAD23297.1"/>
    </source>
</evidence>
<comment type="caution">
    <text evidence="1">The sequence shown here is derived from an EMBL/GenBank/DDBJ whole genome shotgun (WGS) entry which is preliminary data.</text>
</comment>
<accession>A0A822XSJ2</accession>
<name>A0A822XSJ2_NELNU</name>
<dbReference type="EMBL" id="DUZY01000001">
    <property type="protein sequence ID" value="DAD23297.1"/>
    <property type="molecule type" value="Genomic_DNA"/>
</dbReference>
<dbReference type="AlphaFoldDB" id="A0A822XSJ2"/>
<sequence>MKDLVPKEDLKVVKWFLNNSKKGEQLIWSDGVVFFYPGLFVAPLQPGSMGVR</sequence>
<proteinExistence type="predicted"/>
<evidence type="ECO:0000313" key="2">
    <source>
        <dbReference type="Proteomes" id="UP000607653"/>
    </source>
</evidence>
<organism evidence="1 2">
    <name type="scientific">Nelumbo nucifera</name>
    <name type="common">Sacred lotus</name>
    <dbReference type="NCBI Taxonomy" id="4432"/>
    <lineage>
        <taxon>Eukaryota</taxon>
        <taxon>Viridiplantae</taxon>
        <taxon>Streptophyta</taxon>
        <taxon>Embryophyta</taxon>
        <taxon>Tracheophyta</taxon>
        <taxon>Spermatophyta</taxon>
        <taxon>Magnoliopsida</taxon>
        <taxon>Proteales</taxon>
        <taxon>Nelumbonaceae</taxon>
        <taxon>Nelumbo</taxon>
    </lineage>
</organism>
<gene>
    <name evidence="1" type="ORF">HUJ06_024760</name>
</gene>
<keyword evidence="2" id="KW-1185">Reference proteome</keyword>
<protein>
    <submittedName>
        <fullName evidence="1">Uncharacterized protein</fullName>
    </submittedName>
</protein>